<dbReference type="GO" id="GO:0005829">
    <property type="term" value="C:cytosol"/>
    <property type="evidence" value="ECO:0007669"/>
    <property type="project" value="TreeGrafter"/>
</dbReference>
<dbReference type="GO" id="GO:0019693">
    <property type="term" value="P:ribose phosphate metabolic process"/>
    <property type="evidence" value="ECO:0007669"/>
    <property type="project" value="TreeGrafter"/>
</dbReference>
<dbReference type="GO" id="GO:0006753">
    <property type="term" value="P:nucleoside phosphate metabolic process"/>
    <property type="evidence" value="ECO:0007669"/>
    <property type="project" value="TreeGrafter"/>
</dbReference>
<evidence type="ECO:0000259" key="3">
    <source>
        <dbReference type="Pfam" id="PF00293"/>
    </source>
</evidence>
<dbReference type="SUPFAM" id="SSF55811">
    <property type="entry name" value="Nudix"/>
    <property type="match status" value="1"/>
</dbReference>
<dbReference type="PANTHER" id="PTHR11839:SF18">
    <property type="entry name" value="NUDIX HYDROLASE DOMAIN-CONTAINING PROTEIN"/>
    <property type="match status" value="1"/>
</dbReference>
<gene>
    <name evidence="4" type="ORF">D4Z93_11115</name>
</gene>
<accession>A0A386H607</accession>
<reference evidence="4 5" key="1">
    <citation type="journal article" date="2019" name="Int. J. Syst. Evol. Microbiol.">
        <title>Clostridium fermenticellae sp. nov., isolated from the mud in a fermentation cellar for the production of the Chinese liquor, baijiu.</title>
        <authorList>
            <person name="Xu P.X."/>
            <person name="Chai L.J."/>
            <person name="Qiu T."/>
            <person name="Zhang X.J."/>
            <person name="Lu Z.M."/>
            <person name="Xiao C."/>
            <person name="Wang S.T."/>
            <person name="Shen C.H."/>
            <person name="Shi J.S."/>
            <person name="Xu Z.H."/>
        </authorList>
    </citation>
    <scope>NUCLEOTIDE SEQUENCE [LARGE SCALE GENOMIC DNA]</scope>
    <source>
        <strain evidence="4 5">JN500901</strain>
    </source>
</reference>
<dbReference type="InterPro" id="IPR000086">
    <property type="entry name" value="NUDIX_hydrolase_dom"/>
</dbReference>
<dbReference type="OrthoDB" id="9788922at2"/>
<evidence type="ECO:0000256" key="2">
    <source>
        <dbReference type="ARBA" id="ARBA00022801"/>
    </source>
</evidence>
<dbReference type="PANTHER" id="PTHR11839">
    <property type="entry name" value="UDP/ADP-SUGAR PYROPHOSPHATASE"/>
    <property type="match status" value="1"/>
</dbReference>
<evidence type="ECO:0000313" key="4">
    <source>
        <dbReference type="EMBL" id="AYD41044.1"/>
    </source>
</evidence>
<feature type="domain" description="Nudix hydrolase" evidence="3">
    <location>
        <begin position="50"/>
        <end position="156"/>
    </location>
</feature>
<keyword evidence="5" id="KW-1185">Reference proteome</keyword>
<dbReference type="GO" id="GO:0016787">
    <property type="term" value="F:hydrolase activity"/>
    <property type="evidence" value="ECO:0007669"/>
    <property type="project" value="UniProtKB-KW"/>
</dbReference>
<dbReference type="EMBL" id="CP032416">
    <property type="protein sequence ID" value="AYD41044.1"/>
    <property type="molecule type" value="Genomic_DNA"/>
</dbReference>
<dbReference type="Gene3D" id="3.90.79.10">
    <property type="entry name" value="Nucleoside Triphosphate Pyrophosphohydrolase"/>
    <property type="match status" value="1"/>
</dbReference>
<dbReference type="RefSeq" id="WP_119973557.1">
    <property type="nucleotide sequence ID" value="NZ_CP032416.1"/>
</dbReference>
<keyword evidence="2 4" id="KW-0378">Hydrolase</keyword>
<dbReference type="InterPro" id="IPR015797">
    <property type="entry name" value="NUDIX_hydrolase-like_dom_sf"/>
</dbReference>
<name>A0A386H607_9CLOT</name>
<comment type="cofactor">
    <cofactor evidence="1">
        <name>Mg(2+)</name>
        <dbReference type="ChEBI" id="CHEBI:18420"/>
    </cofactor>
</comment>
<evidence type="ECO:0000313" key="5">
    <source>
        <dbReference type="Proteomes" id="UP000266301"/>
    </source>
</evidence>
<evidence type="ECO:0000256" key="1">
    <source>
        <dbReference type="ARBA" id="ARBA00001946"/>
    </source>
</evidence>
<dbReference type="Pfam" id="PF00293">
    <property type="entry name" value="NUDIX"/>
    <property type="match status" value="1"/>
</dbReference>
<protein>
    <submittedName>
        <fullName evidence="4">NUDIX hydrolase</fullName>
    </submittedName>
</protein>
<dbReference type="Proteomes" id="UP000266301">
    <property type="component" value="Chromosome"/>
</dbReference>
<sequence length="183" mass="20933">MKHVDNTILYNGKWLSLKQTAYTNKNGKEVKWESIERTNTTKTVVIIPKLIPSNTYIFIKQYRPAINNFVIGFPAGLVENDDLEKEAIRELSEETGYHGKVKKISPTLYSNPALLTDTVNLVSVEIDEKMEENKNPVQCLEEEEEIEVIRVKRNDVVNFLRQEQKIGTAIGIGPWYVFGDTVC</sequence>
<organism evidence="4 5">
    <name type="scientific">Clostridium fermenticellae</name>
    <dbReference type="NCBI Taxonomy" id="2068654"/>
    <lineage>
        <taxon>Bacteria</taxon>
        <taxon>Bacillati</taxon>
        <taxon>Bacillota</taxon>
        <taxon>Clostridia</taxon>
        <taxon>Eubacteriales</taxon>
        <taxon>Clostridiaceae</taxon>
        <taxon>Clostridium</taxon>
    </lineage>
</organism>
<dbReference type="AlphaFoldDB" id="A0A386H607"/>
<proteinExistence type="predicted"/>
<dbReference type="KEGG" id="cfer:D4Z93_11115"/>